<name>A0AA39XLC5_9PEZI</name>
<evidence type="ECO:0000256" key="1">
    <source>
        <dbReference type="SAM" id="MobiDB-lite"/>
    </source>
</evidence>
<protein>
    <submittedName>
        <fullName evidence="2">Uncharacterized protein</fullName>
    </submittedName>
</protein>
<proteinExistence type="predicted"/>
<evidence type="ECO:0000313" key="3">
    <source>
        <dbReference type="Proteomes" id="UP001174934"/>
    </source>
</evidence>
<dbReference type="Proteomes" id="UP001174934">
    <property type="component" value="Unassembled WGS sequence"/>
</dbReference>
<feature type="region of interest" description="Disordered" evidence="1">
    <location>
        <begin position="1"/>
        <end position="85"/>
    </location>
</feature>
<accession>A0AA39XLC5</accession>
<comment type="caution">
    <text evidence="2">The sequence shown here is derived from an EMBL/GenBank/DDBJ whole genome shotgun (WGS) entry which is preliminary data.</text>
</comment>
<evidence type="ECO:0000313" key="2">
    <source>
        <dbReference type="EMBL" id="KAK0636039.1"/>
    </source>
</evidence>
<dbReference type="EMBL" id="JAULSR010000001">
    <property type="protein sequence ID" value="KAK0636039.1"/>
    <property type="molecule type" value="Genomic_DNA"/>
</dbReference>
<dbReference type="Pfam" id="PF10346">
    <property type="entry name" value="Con-6"/>
    <property type="match status" value="1"/>
</dbReference>
<feature type="compositionally biased region" description="Polar residues" evidence="1">
    <location>
        <begin position="23"/>
        <end position="42"/>
    </location>
</feature>
<feature type="compositionally biased region" description="Basic and acidic residues" evidence="1">
    <location>
        <begin position="13"/>
        <end position="22"/>
    </location>
</feature>
<dbReference type="InterPro" id="IPR018824">
    <property type="entry name" value="Conidiation-specific_6"/>
</dbReference>
<organism evidence="2 3">
    <name type="scientific">Bombardia bombarda</name>
    <dbReference type="NCBI Taxonomy" id="252184"/>
    <lineage>
        <taxon>Eukaryota</taxon>
        <taxon>Fungi</taxon>
        <taxon>Dikarya</taxon>
        <taxon>Ascomycota</taxon>
        <taxon>Pezizomycotina</taxon>
        <taxon>Sordariomycetes</taxon>
        <taxon>Sordariomycetidae</taxon>
        <taxon>Sordariales</taxon>
        <taxon>Lasiosphaeriaceae</taxon>
        <taxon>Bombardia</taxon>
    </lineage>
</organism>
<keyword evidence="3" id="KW-1185">Reference proteome</keyword>
<sequence length="85" mass="9000">MDSAGAKSVMSNDMKELTEGKEQTSNTIKGHKANLSNPNTSEASKKNSERVLEDLGGSDTQEATRNKPISKDAAEELYGTRAAAG</sequence>
<reference evidence="2" key="1">
    <citation type="submission" date="2023-06" db="EMBL/GenBank/DDBJ databases">
        <title>Genome-scale phylogeny and comparative genomics of the fungal order Sordariales.</title>
        <authorList>
            <consortium name="Lawrence Berkeley National Laboratory"/>
            <person name="Hensen N."/>
            <person name="Bonometti L."/>
            <person name="Westerberg I."/>
            <person name="Brannstrom I.O."/>
            <person name="Guillou S."/>
            <person name="Cros-Aarteil S."/>
            <person name="Calhoun S."/>
            <person name="Haridas S."/>
            <person name="Kuo A."/>
            <person name="Mondo S."/>
            <person name="Pangilinan J."/>
            <person name="Riley R."/>
            <person name="LaButti K."/>
            <person name="Andreopoulos B."/>
            <person name="Lipzen A."/>
            <person name="Chen C."/>
            <person name="Yanf M."/>
            <person name="Daum C."/>
            <person name="Ng V."/>
            <person name="Clum A."/>
            <person name="Steindorff A."/>
            <person name="Ohm R."/>
            <person name="Martin F."/>
            <person name="Silar P."/>
            <person name="Natvig D."/>
            <person name="Lalanne C."/>
            <person name="Gautier V."/>
            <person name="Ament-velasquez S.L."/>
            <person name="Kruys A."/>
            <person name="Hutchinson M.I."/>
            <person name="Powell A.J."/>
            <person name="Barry K."/>
            <person name="Miller A.N."/>
            <person name="Grigoriev I.V."/>
            <person name="Debuchy R."/>
            <person name="Gladieux P."/>
            <person name="Thoren M.H."/>
            <person name="Johannesson H."/>
        </authorList>
    </citation>
    <scope>NUCLEOTIDE SEQUENCE</scope>
    <source>
        <strain evidence="2">SMH3391-2</strain>
    </source>
</reference>
<feature type="compositionally biased region" description="Basic and acidic residues" evidence="1">
    <location>
        <begin position="43"/>
        <end position="53"/>
    </location>
</feature>
<feature type="compositionally biased region" description="Basic and acidic residues" evidence="1">
    <location>
        <begin position="62"/>
        <end position="74"/>
    </location>
</feature>
<gene>
    <name evidence="2" type="ORF">B0T17DRAFT_612827</name>
</gene>
<dbReference type="AlphaFoldDB" id="A0AA39XLC5"/>